<proteinExistence type="inferred from homology"/>
<keyword evidence="6" id="KW-0256">Endoplasmic reticulum</keyword>
<evidence type="ECO:0000256" key="4">
    <source>
        <dbReference type="ARBA" id="ARBA00006627"/>
    </source>
</evidence>
<comment type="subcellular location">
    <subcellularLocation>
        <location evidence="1">Endomembrane system</location>
        <topology evidence="1">Multi-pass membrane protein</topology>
    </subcellularLocation>
    <subcellularLocation>
        <location evidence="3">Endoplasmic reticulum membrane</location>
    </subcellularLocation>
    <subcellularLocation>
        <location evidence="2">Nucleus envelope</location>
    </subcellularLocation>
</comment>
<accession>A0A1D3CYL5</accession>
<evidence type="ECO:0000256" key="11">
    <source>
        <dbReference type="SAM" id="Phobius"/>
    </source>
</evidence>
<feature type="transmembrane region" description="Helical" evidence="11">
    <location>
        <begin position="303"/>
        <end position="327"/>
    </location>
</feature>
<dbReference type="PANTHER" id="PTHR13416">
    <property type="match status" value="1"/>
</dbReference>
<evidence type="ECO:0000256" key="10">
    <source>
        <dbReference type="SAM" id="MobiDB-lite"/>
    </source>
</evidence>
<feature type="compositionally biased region" description="Basic and acidic residues" evidence="10">
    <location>
        <begin position="658"/>
        <end position="667"/>
    </location>
</feature>
<feature type="transmembrane region" description="Helical" evidence="11">
    <location>
        <begin position="333"/>
        <end position="355"/>
    </location>
</feature>
<evidence type="ECO:0000256" key="3">
    <source>
        <dbReference type="ARBA" id="ARBA00004586"/>
    </source>
</evidence>
<name>A0A1D3CYL5_9EIME</name>
<sequence>MLGLVLLSSLLLIIKERSFAREVHKLTPILASLVPSSCVPNPQNDGLYVHLECPIRNSSTFYPPSNFAKNISAFRGVFFEIKAEMFQFTNTPKLLSTSRTAEWVDHLVADSSWILLGNQRNPDFFPQIPGIASGLRAGGYTLPGSFSGFFREKQQLSLEDDGVFEPEQSRPPRKIDSQSTLVYNNHLYTGSPLRPQVGDIRISFWGNKSTHVSLIGKQLKPYFGSGRTILDAPTDARKGEPITILAEGDYSPQSLIEHRLTELGFPASSVWTWRAVAFLTLFAFVLFFNAWVAMWSEENPLPVWARCFLSALIALATVLLELAAGWWTVEATAARRLAMISGVVIVAAGLFRLLLPRILPQVPNAGCSPPGAYYDLGVCLQAPNPGSGSGIRLQETSASSTMPTETKQGTVIRWTTTPARAHSSAEDALRRSTVTGTATYVQPSSKDESSTTSYKMYTASPMQPEVDCFQHSEAVHWSVRRLSFSREKKHAHSGKEDNRIPHQKALQAVKEQRRHIARSIRALDRQHQKAEVEERRVFNELKTQAMSGVQQQQATQELHRHFTGCAKLLSLANKAADLQTMQLAVKGFTRESQKLGLLDEMLNEVLEDGTAQLEDEEETEEEIIQEVIECATAELDRQLTQPENFRLVDPPREVSLQRHENQVDHHQQQPVRHQKQQPLCNTKDEAAIAERLDQRLGSLLR</sequence>
<evidence type="ECO:0000256" key="5">
    <source>
        <dbReference type="ARBA" id="ARBA00022692"/>
    </source>
</evidence>
<dbReference type="PANTHER" id="PTHR13416:SF2">
    <property type="entry name" value="TRANSMEMBRANE PROTEIN 43"/>
    <property type="match status" value="1"/>
</dbReference>
<keyword evidence="8 11" id="KW-0472">Membrane</keyword>
<evidence type="ECO:0000313" key="13">
    <source>
        <dbReference type="EMBL" id="OEH76297.1"/>
    </source>
</evidence>
<evidence type="ECO:0000313" key="14">
    <source>
        <dbReference type="Proteomes" id="UP000095192"/>
    </source>
</evidence>
<keyword evidence="9" id="KW-0539">Nucleus</keyword>
<dbReference type="GO" id="GO:0005789">
    <property type="term" value="C:endoplasmic reticulum membrane"/>
    <property type="evidence" value="ECO:0007669"/>
    <property type="project" value="UniProtKB-SubCell"/>
</dbReference>
<evidence type="ECO:0000256" key="6">
    <source>
        <dbReference type="ARBA" id="ARBA00022824"/>
    </source>
</evidence>
<dbReference type="AlphaFoldDB" id="A0A1D3CYL5"/>
<dbReference type="Proteomes" id="UP000095192">
    <property type="component" value="Unassembled WGS sequence"/>
</dbReference>
<evidence type="ECO:0000256" key="1">
    <source>
        <dbReference type="ARBA" id="ARBA00004127"/>
    </source>
</evidence>
<dbReference type="InterPro" id="IPR012430">
    <property type="entry name" value="TMEM43_fam"/>
</dbReference>
<feature type="region of interest" description="Disordered" evidence="10">
    <location>
        <begin position="419"/>
        <end position="452"/>
    </location>
</feature>
<dbReference type="Pfam" id="PF07787">
    <property type="entry name" value="TMEM43"/>
    <property type="match status" value="1"/>
</dbReference>
<dbReference type="GO" id="GO:0005637">
    <property type="term" value="C:nuclear inner membrane"/>
    <property type="evidence" value="ECO:0007669"/>
    <property type="project" value="TreeGrafter"/>
</dbReference>
<evidence type="ECO:0000256" key="8">
    <source>
        <dbReference type="ARBA" id="ARBA00023136"/>
    </source>
</evidence>
<keyword evidence="7 11" id="KW-1133">Transmembrane helix</keyword>
<dbReference type="InParanoid" id="A0A1D3CYL5"/>
<evidence type="ECO:0000256" key="7">
    <source>
        <dbReference type="ARBA" id="ARBA00022989"/>
    </source>
</evidence>
<gene>
    <name evidence="13" type="ORF">cyc_07428</name>
</gene>
<feature type="chain" id="PRO_5008914005" evidence="12">
    <location>
        <begin position="21"/>
        <end position="701"/>
    </location>
</feature>
<reference evidence="13 14" key="1">
    <citation type="journal article" date="2016" name="BMC Genomics">
        <title>Comparative genomics reveals Cyclospora cayetanensis possesses coccidia-like metabolism and invasion components but unique surface antigens.</title>
        <authorList>
            <person name="Liu S."/>
            <person name="Wang L."/>
            <person name="Zheng H."/>
            <person name="Xu Z."/>
            <person name="Roellig D.M."/>
            <person name="Li N."/>
            <person name="Frace M.A."/>
            <person name="Tang K."/>
            <person name="Arrowood M.J."/>
            <person name="Moss D.M."/>
            <person name="Zhang L."/>
            <person name="Feng Y."/>
            <person name="Xiao L."/>
        </authorList>
    </citation>
    <scope>NUCLEOTIDE SEQUENCE [LARGE SCALE GENOMIC DNA]</scope>
    <source>
        <strain evidence="13 14">CHN_HEN01</strain>
    </source>
</reference>
<evidence type="ECO:0000256" key="2">
    <source>
        <dbReference type="ARBA" id="ARBA00004259"/>
    </source>
</evidence>
<feature type="signal peptide" evidence="12">
    <location>
        <begin position="1"/>
        <end position="20"/>
    </location>
</feature>
<dbReference type="VEuPathDB" id="ToxoDB:LOC113146429"/>
<protein>
    <submittedName>
        <fullName evidence="13">Transmembrane protein</fullName>
    </submittedName>
</protein>
<feature type="region of interest" description="Disordered" evidence="10">
    <location>
        <begin position="658"/>
        <end position="679"/>
    </location>
</feature>
<keyword evidence="12" id="KW-0732">Signal</keyword>
<dbReference type="EMBL" id="JROU02001490">
    <property type="protein sequence ID" value="OEH76297.1"/>
    <property type="molecule type" value="Genomic_DNA"/>
</dbReference>
<evidence type="ECO:0000256" key="12">
    <source>
        <dbReference type="SAM" id="SignalP"/>
    </source>
</evidence>
<dbReference type="VEuPathDB" id="ToxoDB:cyc_07428"/>
<dbReference type="VEuPathDB" id="ToxoDB:LOC34623400"/>
<feature type="compositionally biased region" description="Polar residues" evidence="10">
    <location>
        <begin position="432"/>
        <end position="452"/>
    </location>
</feature>
<evidence type="ECO:0000256" key="9">
    <source>
        <dbReference type="ARBA" id="ARBA00023242"/>
    </source>
</evidence>
<comment type="similarity">
    <text evidence="4">Belongs to the TMEM43 family.</text>
</comment>
<keyword evidence="14" id="KW-1185">Reference proteome</keyword>
<dbReference type="GO" id="GO:0071763">
    <property type="term" value="P:nuclear membrane organization"/>
    <property type="evidence" value="ECO:0007669"/>
    <property type="project" value="TreeGrafter"/>
</dbReference>
<keyword evidence="5 11" id="KW-0812">Transmembrane</keyword>
<organism evidence="13 14">
    <name type="scientific">Cyclospora cayetanensis</name>
    <dbReference type="NCBI Taxonomy" id="88456"/>
    <lineage>
        <taxon>Eukaryota</taxon>
        <taxon>Sar</taxon>
        <taxon>Alveolata</taxon>
        <taxon>Apicomplexa</taxon>
        <taxon>Conoidasida</taxon>
        <taxon>Coccidia</taxon>
        <taxon>Eucoccidiorida</taxon>
        <taxon>Eimeriorina</taxon>
        <taxon>Eimeriidae</taxon>
        <taxon>Cyclospora</taxon>
    </lineage>
</organism>
<dbReference type="GO" id="GO:0006629">
    <property type="term" value="P:lipid metabolic process"/>
    <property type="evidence" value="ECO:0007669"/>
    <property type="project" value="TreeGrafter"/>
</dbReference>
<feature type="transmembrane region" description="Helical" evidence="11">
    <location>
        <begin position="271"/>
        <end position="291"/>
    </location>
</feature>
<comment type="caution">
    <text evidence="13">The sequence shown here is derived from an EMBL/GenBank/DDBJ whole genome shotgun (WGS) entry which is preliminary data.</text>
</comment>
<dbReference type="Gene3D" id="6.10.140.1230">
    <property type="match status" value="1"/>
</dbReference>